<reference evidence="3" key="1">
    <citation type="submission" date="2016-04" db="EMBL/GenBank/DDBJ databases">
        <authorList>
            <person name="Evans L.H."/>
            <person name="Alamgir A."/>
            <person name="Owens N."/>
            <person name="Weber N.D."/>
            <person name="Virtaneva K."/>
            <person name="Barbian K."/>
            <person name="Babar A."/>
            <person name="Rosenke K."/>
        </authorList>
    </citation>
    <scope>NUCLEOTIDE SEQUENCE</scope>
    <source>
        <strain evidence="3">Nono1</strain>
    </source>
</reference>
<feature type="transmembrane region" description="Helical" evidence="2">
    <location>
        <begin position="87"/>
        <end position="108"/>
    </location>
</feature>
<dbReference type="AlphaFoldDB" id="A0A1M4BLB2"/>
<accession>A0A1M4BLB2</accession>
<sequence length="113" mass="12888">MPDSPTPWELHRTMEALRHSMEAGFASLNARLDRVVSSELFAAYQQHVQKEFDDHERELAAIKAEREADKKERDAERAQRATDRRMAAIAVFTSIIAPLVILLISVWLNSGRT</sequence>
<protein>
    <submittedName>
        <fullName evidence="3">Uncharacterized protein</fullName>
    </submittedName>
</protein>
<evidence type="ECO:0000313" key="3">
    <source>
        <dbReference type="EMBL" id="SAP16334.1"/>
    </source>
</evidence>
<keyword evidence="1" id="KW-0175">Coiled coil</keyword>
<proteinExistence type="predicted"/>
<gene>
    <name evidence="3" type="ORF">BN4615_P10997</name>
</gene>
<evidence type="ECO:0000256" key="1">
    <source>
        <dbReference type="SAM" id="Coils"/>
    </source>
</evidence>
<evidence type="ECO:0000256" key="2">
    <source>
        <dbReference type="SAM" id="Phobius"/>
    </source>
</evidence>
<dbReference type="RefSeq" id="WP_225267182.1">
    <property type="nucleotide sequence ID" value="NZ_CP084058.1"/>
</dbReference>
<feature type="coiled-coil region" evidence="1">
    <location>
        <begin position="45"/>
        <end position="81"/>
    </location>
</feature>
<keyword evidence="2" id="KW-0472">Membrane</keyword>
<organism evidence="3">
    <name type="scientific">Nonomuraea gerenzanensis</name>
    <dbReference type="NCBI Taxonomy" id="93944"/>
    <lineage>
        <taxon>Bacteria</taxon>
        <taxon>Bacillati</taxon>
        <taxon>Actinomycetota</taxon>
        <taxon>Actinomycetes</taxon>
        <taxon>Streptosporangiales</taxon>
        <taxon>Streptosporangiaceae</taxon>
        <taxon>Nonomuraea</taxon>
    </lineage>
</organism>
<dbReference type="EMBL" id="LT559120">
    <property type="protein sequence ID" value="SAP16334.1"/>
    <property type="molecule type" value="Genomic_DNA"/>
</dbReference>
<name>A0A1M4BLB2_9ACTN</name>
<keyword evidence="2" id="KW-1133">Transmembrane helix</keyword>
<keyword evidence="2" id="KW-0812">Transmembrane</keyword>